<dbReference type="SUPFAM" id="SSF103473">
    <property type="entry name" value="MFS general substrate transporter"/>
    <property type="match status" value="1"/>
</dbReference>
<protein>
    <recommendedName>
        <fullName evidence="10">Nucleoside transporter</fullName>
    </recommendedName>
</protein>
<evidence type="ECO:0008006" key="10">
    <source>
        <dbReference type="Google" id="ProtNLM"/>
    </source>
</evidence>
<dbReference type="GO" id="GO:0000329">
    <property type="term" value="C:fungal-type vacuole membrane"/>
    <property type="evidence" value="ECO:0007669"/>
    <property type="project" value="TreeGrafter"/>
</dbReference>
<comment type="subcellular location">
    <subcellularLocation>
        <location evidence="1">Membrane</location>
        <topology evidence="1">Multi-pass membrane protein</topology>
    </subcellularLocation>
</comment>
<evidence type="ECO:0000256" key="3">
    <source>
        <dbReference type="ARBA" id="ARBA00022448"/>
    </source>
</evidence>
<evidence type="ECO:0000313" key="8">
    <source>
        <dbReference type="EMBL" id="KIJ32362.1"/>
    </source>
</evidence>
<dbReference type="OrthoDB" id="10261753at2759"/>
<dbReference type="InterPro" id="IPR002259">
    <property type="entry name" value="Eqnu_transpt"/>
</dbReference>
<dbReference type="Proteomes" id="UP000054279">
    <property type="component" value="Unassembled WGS sequence"/>
</dbReference>
<dbReference type="PRINTS" id="PR01130">
    <property type="entry name" value="DERENTRNSPRT"/>
</dbReference>
<gene>
    <name evidence="8" type="ORF">M422DRAFT_184605</name>
</gene>
<reference evidence="8 9" key="1">
    <citation type="submission" date="2014-06" db="EMBL/GenBank/DDBJ databases">
        <title>Evolutionary Origins and Diversification of the Mycorrhizal Mutualists.</title>
        <authorList>
            <consortium name="DOE Joint Genome Institute"/>
            <consortium name="Mycorrhizal Genomics Consortium"/>
            <person name="Kohler A."/>
            <person name="Kuo A."/>
            <person name="Nagy L.G."/>
            <person name="Floudas D."/>
            <person name="Copeland A."/>
            <person name="Barry K.W."/>
            <person name="Cichocki N."/>
            <person name="Veneault-Fourrey C."/>
            <person name="LaButti K."/>
            <person name="Lindquist E.A."/>
            <person name="Lipzen A."/>
            <person name="Lundell T."/>
            <person name="Morin E."/>
            <person name="Murat C."/>
            <person name="Riley R."/>
            <person name="Ohm R."/>
            <person name="Sun H."/>
            <person name="Tunlid A."/>
            <person name="Henrissat B."/>
            <person name="Grigoriev I.V."/>
            <person name="Hibbett D.S."/>
            <person name="Martin F."/>
        </authorList>
    </citation>
    <scope>NUCLEOTIDE SEQUENCE [LARGE SCALE GENOMIC DNA]</scope>
    <source>
        <strain evidence="8 9">SS14</strain>
    </source>
</reference>
<keyword evidence="5 7" id="KW-1133">Transmembrane helix</keyword>
<evidence type="ECO:0000256" key="4">
    <source>
        <dbReference type="ARBA" id="ARBA00022692"/>
    </source>
</evidence>
<evidence type="ECO:0000256" key="5">
    <source>
        <dbReference type="ARBA" id="ARBA00022989"/>
    </source>
</evidence>
<feature type="transmembrane region" description="Helical" evidence="7">
    <location>
        <begin position="207"/>
        <end position="228"/>
    </location>
</feature>
<feature type="transmembrane region" description="Helical" evidence="7">
    <location>
        <begin position="394"/>
        <end position="415"/>
    </location>
</feature>
<dbReference type="GO" id="GO:0015205">
    <property type="term" value="F:nucleobase transmembrane transporter activity"/>
    <property type="evidence" value="ECO:0007669"/>
    <property type="project" value="TreeGrafter"/>
</dbReference>
<evidence type="ECO:0000256" key="2">
    <source>
        <dbReference type="ARBA" id="ARBA00007965"/>
    </source>
</evidence>
<feature type="transmembrane region" description="Helical" evidence="7">
    <location>
        <begin position="436"/>
        <end position="463"/>
    </location>
</feature>
<evidence type="ECO:0000256" key="7">
    <source>
        <dbReference type="SAM" id="Phobius"/>
    </source>
</evidence>
<name>A0A0C9USZ6_SPHS4</name>
<feature type="transmembrane region" description="Helical" evidence="7">
    <location>
        <begin position="103"/>
        <end position="130"/>
    </location>
</feature>
<feature type="transmembrane region" description="Helical" evidence="7">
    <location>
        <begin position="287"/>
        <end position="305"/>
    </location>
</feature>
<keyword evidence="9" id="KW-1185">Reference proteome</keyword>
<dbReference type="Pfam" id="PF01733">
    <property type="entry name" value="Nucleoside_tran"/>
    <property type="match status" value="1"/>
</dbReference>
<feature type="transmembrane region" description="Helical" evidence="7">
    <location>
        <begin position="68"/>
        <end position="91"/>
    </location>
</feature>
<dbReference type="PIRSF" id="PIRSF016379">
    <property type="entry name" value="ENT"/>
    <property type="match status" value="1"/>
</dbReference>
<sequence length="471" mass="51260">MNEDWRSPEDNGVEEVLSSVGVDRRIPESIRWIFFVLGAAILLPWCAIITAMPYFRSRLEGSVLQSSFGSYLTVTFTVANFCFLAHATVNTKNSNSARTTRRTLWIITVLNALFTLTTFTVLSPTLFFFFVILNGILQATAGSYLQSAVMAVASLFGPTTIQSIMSGQAAIGVLVSLIQVLSAVASVKTGGQVVQAEDDEAATRAAFLFFGVSTLFMVLAVILHSWLLTIPAYKVVVIPYESMKGVIGQAEEREGLVGHSRNVSQSASIKGSKKNHILEVAKLNIEYNFAVAYTFIITLAVFPAITSSITSVHVPPTSLFTRPLLFIALHFLIFNVGDLIGRYLPLIPRLQVWSSRPLLYLSLARTLFIPAFLACNVGGSSNSPADSIVIKSDMMFFLILLIFSVTNGYLGSIIMMTAPSPQHNKRLEHRPEDVDIAATIAQFCLVGGLVIGSFVSFGVSALICSCNPFVQ</sequence>
<feature type="transmembrane region" description="Helical" evidence="7">
    <location>
        <begin position="325"/>
        <end position="345"/>
    </location>
</feature>
<dbReference type="AlphaFoldDB" id="A0A0C9USZ6"/>
<proteinExistence type="inferred from homology"/>
<keyword evidence="3" id="KW-0813">Transport</keyword>
<organism evidence="8 9">
    <name type="scientific">Sphaerobolus stellatus (strain SS14)</name>
    <dbReference type="NCBI Taxonomy" id="990650"/>
    <lineage>
        <taxon>Eukaryota</taxon>
        <taxon>Fungi</taxon>
        <taxon>Dikarya</taxon>
        <taxon>Basidiomycota</taxon>
        <taxon>Agaricomycotina</taxon>
        <taxon>Agaricomycetes</taxon>
        <taxon>Phallomycetidae</taxon>
        <taxon>Geastrales</taxon>
        <taxon>Sphaerobolaceae</taxon>
        <taxon>Sphaerobolus</taxon>
    </lineage>
</organism>
<dbReference type="GO" id="GO:0034257">
    <property type="term" value="F:nicotinamide riboside transmembrane transporter activity"/>
    <property type="evidence" value="ECO:0007669"/>
    <property type="project" value="TreeGrafter"/>
</dbReference>
<dbReference type="HOGENOM" id="CLU_021611_1_0_1"/>
<dbReference type="GO" id="GO:0005886">
    <property type="term" value="C:plasma membrane"/>
    <property type="evidence" value="ECO:0007669"/>
    <property type="project" value="TreeGrafter"/>
</dbReference>
<dbReference type="InterPro" id="IPR036259">
    <property type="entry name" value="MFS_trans_sf"/>
</dbReference>
<dbReference type="PANTHER" id="PTHR10332:SF88">
    <property type="entry name" value="EQUILIBRATIVE NUCLEOSIDE TRANSPORTER 1, ISOFORM A"/>
    <property type="match status" value="1"/>
</dbReference>
<feature type="transmembrane region" description="Helical" evidence="7">
    <location>
        <begin position="169"/>
        <end position="187"/>
    </location>
</feature>
<evidence type="ECO:0000256" key="1">
    <source>
        <dbReference type="ARBA" id="ARBA00004141"/>
    </source>
</evidence>
<comment type="similarity">
    <text evidence="2">Belongs to the SLC29A/ENT transporter (TC 2.A.57) family.</text>
</comment>
<feature type="transmembrane region" description="Helical" evidence="7">
    <location>
        <begin position="136"/>
        <end position="157"/>
    </location>
</feature>
<keyword evidence="4 7" id="KW-0812">Transmembrane</keyword>
<keyword evidence="6 7" id="KW-0472">Membrane</keyword>
<evidence type="ECO:0000256" key="6">
    <source>
        <dbReference type="ARBA" id="ARBA00023136"/>
    </source>
</evidence>
<dbReference type="EMBL" id="KN837228">
    <property type="protein sequence ID" value="KIJ32362.1"/>
    <property type="molecule type" value="Genomic_DNA"/>
</dbReference>
<accession>A0A0C9USZ6</accession>
<feature type="transmembrane region" description="Helical" evidence="7">
    <location>
        <begin position="32"/>
        <end position="56"/>
    </location>
</feature>
<evidence type="ECO:0000313" key="9">
    <source>
        <dbReference type="Proteomes" id="UP000054279"/>
    </source>
</evidence>
<dbReference type="PANTHER" id="PTHR10332">
    <property type="entry name" value="EQUILIBRATIVE NUCLEOSIDE TRANSPORTER"/>
    <property type="match status" value="1"/>
</dbReference>